<dbReference type="InterPro" id="IPR036390">
    <property type="entry name" value="WH_DNA-bd_sf"/>
</dbReference>
<dbReference type="InterPro" id="IPR005119">
    <property type="entry name" value="LysR_subst-bd"/>
</dbReference>
<dbReference type="PRINTS" id="PR00039">
    <property type="entry name" value="HTHLYSR"/>
</dbReference>
<proteinExistence type="inferred from homology"/>
<evidence type="ECO:0000259" key="5">
    <source>
        <dbReference type="PROSITE" id="PS50931"/>
    </source>
</evidence>
<dbReference type="InterPro" id="IPR000847">
    <property type="entry name" value="LysR_HTH_N"/>
</dbReference>
<organism evidence="6 7">
    <name type="scientific">Chitinibacter fontanus</name>
    <dbReference type="NCBI Taxonomy" id="1737446"/>
    <lineage>
        <taxon>Bacteria</taxon>
        <taxon>Pseudomonadati</taxon>
        <taxon>Pseudomonadota</taxon>
        <taxon>Betaproteobacteria</taxon>
        <taxon>Neisseriales</taxon>
        <taxon>Chitinibacteraceae</taxon>
        <taxon>Chitinibacter</taxon>
    </lineage>
</organism>
<dbReference type="KEGG" id="cfon:HZU75_07500"/>
<evidence type="ECO:0000313" key="7">
    <source>
        <dbReference type="Proteomes" id="UP000510822"/>
    </source>
</evidence>
<keyword evidence="7" id="KW-1185">Reference proteome</keyword>
<dbReference type="Proteomes" id="UP000510822">
    <property type="component" value="Chromosome"/>
</dbReference>
<evidence type="ECO:0000256" key="1">
    <source>
        <dbReference type="ARBA" id="ARBA00009437"/>
    </source>
</evidence>
<dbReference type="PANTHER" id="PTHR30537">
    <property type="entry name" value="HTH-TYPE TRANSCRIPTIONAL REGULATOR"/>
    <property type="match status" value="1"/>
</dbReference>
<dbReference type="GO" id="GO:0043565">
    <property type="term" value="F:sequence-specific DNA binding"/>
    <property type="evidence" value="ECO:0007669"/>
    <property type="project" value="TreeGrafter"/>
</dbReference>
<dbReference type="SUPFAM" id="SSF53850">
    <property type="entry name" value="Periplasmic binding protein-like II"/>
    <property type="match status" value="1"/>
</dbReference>
<reference evidence="6 7" key="1">
    <citation type="journal article" date="2016" name="Int. J. Syst. Evol. Microbiol.">
        <title>Chitinibacter fontanus sp. nov., isolated from a spring.</title>
        <authorList>
            <person name="Sheu S.Y."/>
            <person name="Li Y.S."/>
            <person name="Young C.C."/>
            <person name="Chen W.M."/>
        </authorList>
    </citation>
    <scope>NUCLEOTIDE SEQUENCE [LARGE SCALE GENOMIC DNA]</scope>
    <source>
        <strain evidence="6 7">STM-7</strain>
    </source>
</reference>
<dbReference type="Pfam" id="PF03466">
    <property type="entry name" value="LysR_substrate"/>
    <property type="match status" value="1"/>
</dbReference>
<dbReference type="GO" id="GO:0006351">
    <property type="term" value="P:DNA-templated transcription"/>
    <property type="evidence" value="ECO:0007669"/>
    <property type="project" value="TreeGrafter"/>
</dbReference>
<dbReference type="RefSeq" id="WP_180308511.1">
    <property type="nucleotide sequence ID" value="NZ_CP058952.1"/>
</dbReference>
<dbReference type="CDD" id="cd08422">
    <property type="entry name" value="PBP2_CrgA_like"/>
    <property type="match status" value="1"/>
</dbReference>
<dbReference type="InterPro" id="IPR036388">
    <property type="entry name" value="WH-like_DNA-bd_sf"/>
</dbReference>
<comment type="similarity">
    <text evidence="1">Belongs to the LysR transcriptional regulatory family.</text>
</comment>
<dbReference type="AlphaFoldDB" id="A0A7D5ZBN0"/>
<dbReference type="EMBL" id="CP058952">
    <property type="protein sequence ID" value="QLI81385.1"/>
    <property type="molecule type" value="Genomic_DNA"/>
</dbReference>
<protein>
    <submittedName>
        <fullName evidence="6">LysR family transcriptional regulator</fullName>
    </submittedName>
</protein>
<evidence type="ECO:0000256" key="3">
    <source>
        <dbReference type="ARBA" id="ARBA00023125"/>
    </source>
</evidence>
<sequence length="310" mass="34436">MQPMWGDLQQQWPWAMAYAAVVEHGGFTAAAKVLGVSKALLSKQVQQLERSLGTQLLYRTTRKLHLTEAGQLYLAHCRDWQTRLQAANVELAEQGQQVSGHLRLTVPTSFGGVFMATALMAFRQQYPQITVELDLSTVPRDLEAEGYDLAIRANLPPPERLICRPLALVHDWLVASPECLAQQAAITQPQDLAQVPCLLNMHFPQAQIWELSRAGQLQHVTVQAPFQANDYALIRNFALLGAGVARLPGYLVGADVAAGRLIRVLPDYQLRGLAMYMIYPQRLPQPAKVRALVDFLARWFAAPAQAQLLS</sequence>
<keyword evidence="3" id="KW-0238">DNA-binding</keyword>
<accession>A0A7D5ZBN0</accession>
<dbReference type="SUPFAM" id="SSF46785">
    <property type="entry name" value="Winged helix' DNA-binding domain"/>
    <property type="match status" value="1"/>
</dbReference>
<keyword evidence="4" id="KW-0804">Transcription</keyword>
<feature type="domain" description="HTH lysR-type" evidence="5">
    <location>
        <begin position="16"/>
        <end position="67"/>
    </location>
</feature>
<dbReference type="Gene3D" id="3.40.190.290">
    <property type="match status" value="1"/>
</dbReference>
<dbReference type="FunFam" id="1.10.10.10:FF:000001">
    <property type="entry name" value="LysR family transcriptional regulator"/>
    <property type="match status" value="1"/>
</dbReference>
<dbReference type="Gene3D" id="1.10.10.10">
    <property type="entry name" value="Winged helix-like DNA-binding domain superfamily/Winged helix DNA-binding domain"/>
    <property type="match status" value="1"/>
</dbReference>
<dbReference type="GO" id="GO:0003700">
    <property type="term" value="F:DNA-binding transcription factor activity"/>
    <property type="evidence" value="ECO:0007669"/>
    <property type="project" value="InterPro"/>
</dbReference>
<dbReference type="InterPro" id="IPR058163">
    <property type="entry name" value="LysR-type_TF_proteobact-type"/>
</dbReference>
<gene>
    <name evidence="6" type="ORF">HZU75_07500</name>
</gene>
<evidence type="ECO:0000256" key="2">
    <source>
        <dbReference type="ARBA" id="ARBA00023015"/>
    </source>
</evidence>
<evidence type="ECO:0000313" key="6">
    <source>
        <dbReference type="EMBL" id="QLI81385.1"/>
    </source>
</evidence>
<dbReference type="PANTHER" id="PTHR30537:SF35">
    <property type="entry name" value="TRANSCRIPTIONAL REGULATORY PROTEIN"/>
    <property type="match status" value="1"/>
</dbReference>
<keyword evidence="2" id="KW-0805">Transcription regulation</keyword>
<evidence type="ECO:0000256" key="4">
    <source>
        <dbReference type="ARBA" id="ARBA00023163"/>
    </source>
</evidence>
<name>A0A7D5ZBN0_9NEIS</name>
<dbReference type="PROSITE" id="PS50931">
    <property type="entry name" value="HTH_LYSR"/>
    <property type="match status" value="1"/>
</dbReference>
<dbReference type="Pfam" id="PF00126">
    <property type="entry name" value="HTH_1"/>
    <property type="match status" value="1"/>
</dbReference>